<organism evidence="2 3">
    <name type="scientific">Paramarasmius palmivorus</name>
    <dbReference type="NCBI Taxonomy" id="297713"/>
    <lineage>
        <taxon>Eukaryota</taxon>
        <taxon>Fungi</taxon>
        <taxon>Dikarya</taxon>
        <taxon>Basidiomycota</taxon>
        <taxon>Agaricomycotina</taxon>
        <taxon>Agaricomycetes</taxon>
        <taxon>Agaricomycetidae</taxon>
        <taxon>Agaricales</taxon>
        <taxon>Marasmiineae</taxon>
        <taxon>Marasmiaceae</taxon>
        <taxon>Paramarasmius</taxon>
    </lineage>
</organism>
<reference evidence="2 3" key="1">
    <citation type="submission" date="2024-01" db="EMBL/GenBank/DDBJ databases">
        <title>A draft genome for a cacao thread blight-causing isolate of Paramarasmius palmivorus.</title>
        <authorList>
            <person name="Baruah I.K."/>
            <person name="Bukari Y."/>
            <person name="Amoako-Attah I."/>
            <person name="Meinhardt L.W."/>
            <person name="Bailey B.A."/>
            <person name="Cohen S.P."/>
        </authorList>
    </citation>
    <scope>NUCLEOTIDE SEQUENCE [LARGE SCALE GENOMIC DNA]</scope>
    <source>
        <strain evidence="2 3">GH-12</strain>
    </source>
</reference>
<dbReference type="Pfam" id="PF12937">
    <property type="entry name" value="F-box-like"/>
    <property type="match status" value="1"/>
</dbReference>
<name>A0AAW0CWI1_9AGAR</name>
<keyword evidence="3" id="KW-1185">Reference proteome</keyword>
<dbReference type="Proteomes" id="UP001383192">
    <property type="component" value="Unassembled WGS sequence"/>
</dbReference>
<dbReference type="InterPro" id="IPR032675">
    <property type="entry name" value="LRR_dom_sf"/>
</dbReference>
<gene>
    <name evidence="2" type="ORF">VNI00_008730</name>
</gene>
<dbReference type="InterPro" id="IPR036047">
    <property type="entry name" value="F-box-like_dom_sf"/>
</dbReference>
<protein>
    <recommendedName>
        <fullName evidence="1">F-box domain-containing protein</fullName>
    </recommendedName>
</protein>
<proteinExistence type="predicted"/>
<dbReference type="SUPFAM" id="SSF52047">
    <property type="entry name" value="RNI-like"/>
    <property type="match status" value="1"/>
</dbReference>
<comment type="caution">
    <text evidence="2">The sequence shown here is derived from an EMBL/GenBank/DDBJ whole genome shotgun (WGS) entry which is preliminary data.</text>
</comment>
<dbReference type="Gene3D" id="1.20.1280.50">
    <property type="match status" value="1"/>
</dbReference>
<evidence type="ECO:0000313" key="2">
    <source>
        <dbReference type="EMBL" id="KAK7042992.1"/>
    </source>
</evidence>
<evidence type="ECO:0000259" key="1">
    <source>
        <dbReference type="PROSITE" id="PS50181"/>
    </source>
</evidence>
<dbReference type="EMBL" id="JAYKXP010000030">
    <property type="protein sequence ID" value="KAK7042992.1"/>
    <property type="molecule type" value="Genomic_DNA"/>
</dbReference>
<feature type="domain" description="F-box" evidence="1">
    <location>
        <begin position="91"/>
        <end position="147"/>
    </location>
</feature>
<dbReference type="Gene3D" id="3.80.10.10">
    <property type="entry name" value="Ribonuclease Inhibitor"/>
    <property type="match status" value="1"/>
</dbReference>
<evidence type="ECO:0000313" key="3">
    <source>
        <dbReference type="Proteomes" id="UP001383192"/>
    </source>
</evidence>
<accession>A0AAW0CWI1</accession>
<dbReference type="InterPro" id="IPR001810">
    <property type="entry name" value="F-box_dom"/>
</dbReference>
<dbReference type="AlphaFoldDB" id="A0AAW0CWI1"/>
<sequence>MSSPLLSIKYSSKRELPFKSLSASRSAAMQRLFRNTISPKEKLTVVQWLLDAEEDLKAQHAEICRLKTVILTLENKRDGLKRWMDKYRTLLSPIHRLPPEILLKIFAFYCEDNFLEKSKPPRAIRLATVCGRWRDLVVSTPELWASLTIKFSKWTKDHKTLALMTKLFMDRSKASGLRLTLDFAGIPLDYDLASVVPVLDILAQNSTRWHEVSLAVVPPAFSLLEKPAITTIRGRLPKLRKLSLVTCPYKDADSVPLRSLDVFNSCPSLHTLHFSPQIADSISLPWHQIKSLALDVAFSATAFQLVSYFPHVERLDLDRIGGGGEPTTHVICDIKHLSIIAEEQHDVSSIFQYSTLRCLSSLDISGAFATTDDRWTEWEGSTIKDFFIRSSCIVTSLSLKWVPITGEQAISLIRLMPLLHDLHIEEYKTGVTCNKIVTPTFLGNLWVDHGSCSSSGSLSPRLAELTLVVHGGDLDTASLLKLVTSRWLPDPHYSAEIGVDCLRSISVALLAESDCTQTLAPLLDFRGAGLRVNISYSSYSKVI</sequence>
<dbReference type="SUPFAM" id="SSF81383">
    <property type="entry name" value="F-box domain"/>
    <property type="match status" value="1"/>
</dbReference>
<dbReference type="PROSITE" id="PS50181">
    <property type="entry name" value="FBOX"/>
    <property type="match status" value="1"/>
</dbReference>